<comment type="caution">
    <text evidence="7">The sequence shown here is derived from an EMBL/GenBank/DDBJ whole genome shotgun (WGS) entry which is preliminary data.</text>
</comment>
<dbReference type="Pfam" id="PF00440">
    <property type="entry name" value="TetR_N"/>
    <property type="match status" value="1"/>
</dbReference>
<evidence type="ECO:0000259" key="6">
    <source>
        <dbReference type="PROSITE" id="PS50977"/>
    </source>
</evidence>
<name>A0ABV8LSP6_9ACTN</name>
<keyword evidence="2 4" id="KW-0238">DNA-binding</keyword>
<evidence type="ECO:0000313" key="8">
    <source>
        <dbReference type="Proteomes" id="UP001595816"/>
    </source>
</evidence>
<dbReference type="PRINTS" id="PR00455">
    <property type="entry name" value="HTHTETR"/>
</dbReference>
<sequence>MKTEPNRRRRVPAMAPDDRRAAIIAATIPLLKEHGVLVTTKQIAEAAGVAEGTLFGVFPDKPSLIRAAIMSVFDPAPLERALSAIDPELDLRARLVDTAHILVRGMRESGKLIGLIRTTAKGEDDAGEMVAKMKEMRERTFRAVANVIEPDQLRLRVPTETASHMLVSLVFAMGQQGLLGQATPHDFQPLDADQIVSLLLDGLLVRDQTKDRAPDDESADGEAPDIARMLLDGWEAELHDLGPAGATAHRTKNDTANDTANDSANRSGE</sequence>
<proteinExistence type="predicted"/>
<organism evidence="7 8">
    <name type="scientific">Hamadaea flava</name>
    <dbReference type="NCBI Taxonomy" id="1742688"/>
    <lineage>
        <taxon>Bacteria</taxon>
        <taxon>Bacillati</taxon>
        <taxon>Actinomycetota</taxon>
        <taxon>Actinomycetes</taxon>
        <taxon>Micromonosporales</taxon>
        <taxon>Micromonosporaceae</taxon>
        <taxon>Hamadaea</taxon>
    </lineage>
</organism>
<dbReference type="InterPro" id="IPR001647">
    <property type="entry name" value="HTH_TetR"/>
</dbReference>
<dbReference type="InterPro" id="IPR009057">
    <property type="entry name" value="Homeodomain-like_sf"/>
</dbReference>
<gene>
    <name evidence="7" type="ORF">ACFOZ4_19775</name>
</gene>
<evidence type="ECO:0000256" key="1">
    <source>
        <dbReference type="ARBA" id="ARBA00023015"/>
    </source>
</evidence>
<reference evidence="8" key="1">
    <citation type="journal article" date="2019" name="Int. J. Syst. Evol. Microbiol.">
        <title>The Global Catalogue of Microorganisms (GCM) 10K type strain sequencing project: providing services to taxonomists for standard genome sequencing and annotation.</title>
        <authorList>
            <consortium name="The Broad Institute Genomics Platform"/>
            <consortium name="The Broad Institute Genome Sequencing Center for Infectious Disease"/>
            <person name="Wu L."/>
            <person name="Ma J."/>
        </authorList>
    </citation>
    <scope>NUCLEOTIDE SEQUENCE [LARGE SCALE GENOMIC DNA]</scope>
    <source>
        <strain evidence="8">CGMCC 4.7289</strain>
    </source>
</reference>
<feature type="compositionally biased region" description="Polar residues" evidence="5">
    <location>
        <begin position="254"/>
        <end position="269"/>
    </location>
</feature>
<evidence type="ECO:0000256" key="2">
    <source>
        <dbReference type="ARBA" id="ARBA00023125"/>
    </source>
</evidence>
<evidence type="ECO:0000313" key="7">
    <source>
        <dbReference type="EMBL" id="MFC4132854.1"/>
    </source>
</evidence>
<evidence type="ECO:0000256" key="5">
    <source>
        <dbReference type="SAM" id="MobiDB-lite"/>
    </source>
</evidence>
<dbReference type="SUPFAM" id="SSF46689">
    <property type="entry name" value="Homeodomain-like"/>
    <property type="match status" value="1"/>
</dbReference>
<dbReference type="RefSeq" id="WP_253752403.1">
    <property type="nucleotide sequence ID" value="NZ_JAMZDZ010000001.1"/>
</dbReference>
<evidence type="ECO:0000256" key="3">
    <source>
        <dbReference type="ARBA" id="ARBA00023163"/>
    </source>
</evidence>
<dbReference type="Proteomes" id="UP001595816">
    <property type="component" value="Unassembled WGS sequence"/>
</dbReference>
<evidence type="ECO:0000256" key="4">
    <source>
        <dbReference type="PROSITE-ProRule" id="PRU00335"/>
    </source>
</evidence>
<dbReference type="InterPro" id="IPR050109">
    <property type="entry name" value="HTH-type_TetR-like_transc_reg"/>
</dbReference>
<feature type="region of interest" description="Disordered" evidence="5">
    <location>
        <begin position="240"/>
        <end position="269"/>
    </location>
</feature>
<feature type="domain" description="HTH tetR-type" evidence="6">
    <location>
        <begin position="17"/>
        <end position="76"/>
    </location>
</feature>
<keyword evidence="8" id="KW-1185">Reference proteome</keyword>
<protein>
    <submittedName>
        <fullName evidence="7">TetR/AcrR family transcriptional regulator</fullName>
    </submittedName>
</protein>
<keyword evidence="1" id="KW-0805">Transcription regulation</keyword>
<feature type="DNA-binding region" description="H-T-H motif" evidence="4">
    <location>
        <begin position="39"/>
        <end position="58"/>
    </location>
</feature>
<dbReference type="PROSITE" id="PS50977">
    <property type="entry name" value="HTH_TETR_2"/>
    <property type="match status" value="1"/>
</dbReference>
<dbReference type="EMBL" id="JBHSAY010000009">
    <property type="protein sequence ID" value="MFC4132854.1"/>
    <property type="molecule type" value="Genomic_DNA"/>
</dbReference>
<keyword evidence="3" id="KW-0804">Transcription</keyword>
<dbReference type="PANTHER" id="PTHR30055">
    <property type="entry name" value="HTH-TYPE TRANSCRIPTIONAL REGULATOR RUTR"/>
    <property type="match status" value="1"/>
</dbReference>
<dbReference type="Gene3D" id="1.10.357.10">
    <property type="entry name" value="Tetracycline Repressor, domain 2"/>
    <property type="match status" value="1"/>
</dbReference>
<accession>A0ABV8LSP6</accession>
<dbReference type="PANTHER" id="PTHR30055:SF234">
    <property type="entry name" value="HTH-TYPE TRANSCRIPTIONAL REGULATOR BETI"/>
    <property type="match status" value="1"/>
</dbReference>